<keyword evidence="2" id="KW-1185">Reference proteome</keyword>
<evidence type="ECO:0008006" key="3">
    <source>
        <dbReference type="Google" id="ProtNLM"/>
    </source>
</evidence>
<dbReference type="Proteomes" id="UP001465755">
    <property type="component" value="Unassembled WGS sequence"/>
</dbReference>
<dbReference type="EMBL" id="JALJOQ010000028">
    <property type="protein sequence ID" value="KAK9807995.1"/>
    <property type="molecule type" value="Genomic_DNA"/>
</dbReference>
<gene>
    <name evidence="1" type="ORF">WJX73_001197</name>
</gene>
<protein>
    <recommendedName>
        <fullName evidence="3">F-box domain-containing protein</fullName>
    </recommendedName>
</protein>
<evidence type="ECO:0000313" key="1">
    <source>
        <dbReference type="EMBL" id="KAK9807995.1"/>
    </source>
</evidence>
<name>A0AAW1PHV5_9CHLO</name>
<dbReference type="InterPro" id="IPR036047">
    <property type="entry name" value="F-box-like_dom_sf"/>
</dbReference>
<sequence length="257" mass="27960">MASAAQAASRSGAGAGQHMFTSPDFTDALVSRVLPLLSVRDLVALTCTCKGIRALLLQQQDLWQTACADNLPPEHPSLSGLTPTALQSLMQRRSEARMDIFKGQVRPSFRLGKFEGLAPIDKGLLVHAHTGCLTRVASGSGTYFQNRAFDRTGQLVGFGLCDSASGNWQGAAAIVETASGREILKVEKQSFVDFFTTRKQALFMRLPTAEIWDLVQCSRLYSIVIREKLYGSCLALDDNFICGFYPPWGDLGALHQG</sequence>
<organism evidence="1 2">
    <name type="scientific">Symbiochloris irregularis</name>
    <dbReference type="NCBI Taxonomy" id="706552"/>
    <lineage>
        <taxon>Eukaryota</taxon>
        <taxon>Viridiplantae</taxon>
        <taxon>Chlorophyta</taxon>
        <taxon>core chlorophytes</taxon>
        <taxon>Trebouxiophyceae</taxon>
        <taxon>Trebouxiales</taxon>
        <taxon>Trebouxiaceae</taxon>
        <taxon>Symbiochloris</taxon>
    </lineage>
</organism>
<dbReference type="SUPFAM" id="SSF81383">
    <property type="entry name" value="F-box domain"/>
    <property type="match status" value="1"/>
</dbReference>
<comment type="caution">
    <text evidence="1">The sequence shown here is derived from an EMBL/GenBank/DDBJ whole genome shotgun (WGS) entry which is preliminary data.</text>
</comment>
<dbReference type="AlphaFoldDB" id="A0AAW1PHV5"/>
<evidence type="ECO:0000313" key="2">
    <source>
        <dbReference type="Proteomes" id="UP001465755"/>
    </source>
</evidence>
<reference evidence="1 2" key="1">
    <citation type="journal article" date="2024" name="Nat. Commun.">
        <title>Phylogenomics reveals the evolutionary origins of lichenization in chlorophyte algae.</title>
        <authorList>
            <person name="Puginier C."/>
            <person name="Libourel C."/>
            <person name="Otte J."/>
            <person name="Skaloud P."/>
            <person name="Haon M."/>
            <person name="Grisel S."/>
            <person name="Petersen M."/>
            <person name="Berrin J.G."/>
            <person name="Delaux P.M."/>
            <person name="Dal Grande F."/>
            <person name="Keller J."/>
        </authorList>
    </citation>
    <scope>NUCLEOTIDE SEQUENCE [LARGE SCALE GENOMIC DNA]</scope>
    <source>
        <strain evidence="1 2">SAG 2036</strain>
    </source>
</reference>
<proteinExistence type="predicted"/>
<accession>A0AAW1PHV5</accession>